<dbReference type="OrthoDB" id="6656643at2"/>
<gene>
    <name evidence="1" type="ORF">F945_00536</name>
</gene>
<organism evidence="1 2">
    <name type="scientific">Acinetobacter rudis CIP 110305</name>
    <dbReference type="NCBI Taxonomy" id="421052"/>
    <lineage>
        <taxon>Bacteria</taxon>
        <taxon>Pseudomonadati</taxon>
        <taxon>Pseudomonadota</taxon>
        <taxon>Gammaproteobacteria</taxon>
        <taxon>Moraxellales</taxon>
        <taxon>Moraxellaceae</taxon>
        <taxon>Acinetobacter</taxon>
    </lineage>
</organism>
<dbReference type="HOGENOM" id="CLU_1243133_0_0_6"/>
<name>S3NPP7_9GAMM</name>
<evidence type="ECO:0000313" key="2">
    <source>
        <dbReference type="Proteomes" id="UP000014568"/>
    </source>
</evidence>
<dbReference type="STRING" id="632955.GCA_000829675_01473"/>
<protein>
    <submittedName>
        <fullName evidence="1">Uncharacterized protein</fullName>
    </submittedName>
</protein>
<dbReference type="Gene3D" id="3.90.730.10">
    <property type="entry name" value="Ribonuclease T2-like"/>
    <property type="match status" value="1"/>
</dbReference>
<evidence type="ECO:0000313" key="1">
    <source>
        <dbReference type="EMBL" id="EPF80398.1"/>
    </source>
</evidence>
<comment type="caution">
    <text evidence="1">The sequence shown here is derived from an EMBL/GenBank/DDBJ whole genome shotgun (WGS) entry which is preliminary data.</text>
</comment>
<proteinExistence type="predicted"/>
<dbReference type="RefSeq" id="WP_016654971.1">
    <property type="nucleotide sequence ID" value="NZ_KE340348.1"/>
</dbReference>
<dbReference type="Proteomes" id="UP000014568">
    <property type="component" value="Unassembled WGS sequence"/>
</dbReference>
<dbReference type="InterPro" id="IPR036430">
    <property type="entry name" value="RNase_T2-like_sf"/>
</dbReference>
<dbReference type="GO" id="GO:0033897">
    <property type="term" value="F:ribonuclease T2 activity"/>
    <property type="evidence" value="ECO:0007669"/>
    <property type="project" value="InterPro"/>
</dbReference>
<accession>S3NPP7</accession>
<dbReference type="eggNOG" id="COG3719">
    <property type="taxonomic scope" value="Bacteria"/>
</dbReference>
<dbReference type="GO" id="GO:0003723">
    <property type="term" value="F:RNA binding"/>
    <property type="evidence" value="ECO:0007669"/>
    <property type="project" value="InterPro"/>
</dbReference>
<sequence length="222" mass="24827">MSNLILKKFSSPYWQLKSFILLALWMICGETFAADAQLQGYVMQIQMTPAVCSMDQSSAKQRKCMEGYSLTITGLLPEVRPGTNCRTNSSANLSPIQTKVIAKVMPDESGRSQLWHEVGGCVPMNASQYFRTVISYAEKLKVPSDLTGYENKVVDQAKLRAQFLRLNPSLPSQGIRFSCQNRQEPAVLTEVKVCYHVNGHYKQCSSRVVANCPNDILIKSSY</sequence>
<dbReference type="EMBL" id="ATGI01000004">
    <property type="protein sequence ID" value="EPF80398.1"/>
    <property type="molecule type" value="Genomic_DNA"/>
</dbReference>
<dbReference type="SUPFAM" id="SSF55895">
    <property type="entry name" value="Ribonuclease Rh-like"/>
    <property type="match status" value="1"/>
</dbReference>
<dbReference type="PATRIC" id="fig|421052.3.peg.532"/>
<dbReference type="AlphaFoldDB" id="S3NPP7"/>
<reference evidence="1 2" key="1">
    <citation type="submission" date="2013-06" db="EMBL/GenBank/DDBJ databases">
        <title>The Genome Sequence of Acinetobacter rudis CIP 110305.</title>
        <authorList>
            <consortium name="The Broad Institute Genome Sequencing Platform"/>
            <consortium name="The Broad Institute Genome Sequencing Center for Infectious Disease"/>
            <person name="Cerqueira G."/>
            <person name="Feldgarden M."/>
            <person name="Courvalin P."/>
            <person name="Perichon B."/>
            <person name="Grillot-Courvalin C."/>
            <person name="Clermont D."/>
            <person name="Rocha E."/>
            <person name="Yoon E.-J."/>
            <person name="Nemec A."/>
            <person name="Young S.K."/>
            <person name="Zeng Q."/>
            <person name="Gargeya S."/>
            <person name="Fitzgerald M."/>
            <person name="Abouelleil A."/>
            <person name="Alvarado L."/>
            <person name="Berlin A.M."/>
            <person name="Chapman S.B."/>
            <person name="Dewar J."/>
            <person name="Goldberg J."/>
            <person name="Griggs A."/>
            <person name="Gujja S."/>
            <person name="Hansen M."/>
            <person name="Howarth C."/>
            <person name="Imamovic A."/>
            <person name="Larimer J."/>
            <person name="McCowan C."/>
            <person name="Murphy C."/>
            <person name="Pearson M."/>
            <person name="Priest M."/>
            <person name="Roberts A."/>
            <person name="Saif S."/>
            <person name="Shea T."/>
            <person name="Sykes S."/>
            <person name="Wortman J."/>
            <person name="Nusbaum C."/>
            <person name="Birren B."/>
        </authorList>
    </citation>
    <scope>NUCLEOTIDE SEQUENCE [LARGE SCALE GENOMIC DNA]</scope>
    <source>
        <strain evidence="1 2">CIP 110305</strain>
    </source>
</reference>
<keyword evidence="2" id="KW-1185">Reference proteome</keyword>